<dbReference type="EMBL" id="JAFNEN010000017">
    <property type="protein sequence ID" value="KAG8200284.1"/>
    <property type="molecule type" value="Genomic_DNA"/>
</dbReference>
<reference evidence="2 3" key="1">
    <citation type="journal article" date="2022" name="Nat. Ecol. Evol.">
        <title>A masculinizing supergene underlies an exaggerated male reproductive morph in a spider.</title>
        <authorList>
            <person name="Hendrickx F."/>
            <person name="De Corte Z."/>
            <person name="Sonet G."/>
            <person name="Van Belleghem S.M."/>
            <person name="Kostlbacher S."/>
            <person name="Vangestel C."/>
        </authorList>
    </citation>
    <scope>NUCLEOTIDE SEQUENCE [LARGE SCALE GENOMIC DNA]</scope>
    <source>
        <strain evidence="2">W744_W776</strain>
    </source>
</reference>
<sequence length="109" mass="12069">MGKEIPLPPSITQPFAATIDYPDARSSAPDGQPGATVQEDRCNKSPALANKQPAWIMQWGFPSSVQHRTLLPVGNQELAFAHAGGEGRWNFRTNNNNAKKKRIRKIVFE</sequence>
<keyword evidence="3" id="KW-1185">Reference proteome</keyword>
<proteinExistence type="predicted"/>
<dbReference type="Proteomes" id="UP000827092">
    <property type="component" value="Unassembled WGS sequence"/>
</dbReference>
<protein>
    <submittedName>
        <fullName evidence="2">Uncharacterized protein</fullName>
    </submittedName>
</protein>
<name>A0AAV6VUD5_9ARAC</name>
<evidence type="ECO:0000313" key="2">
    <source>
        <dbReference type="EMBL" id="KAG8200284.1"/>
    </source>
</evidence>
<evidence type="ECO:0000313" key="3">
    <source>
        <dbReference type="Proteomes" id="UP000827092"/>
    </source>
</evidence>
<accession>A0AAV6VUD5</accession>
<organism evidence="2 3">
    <name type="scientific">Oedothorax gibbosus</name>
    <dbReference type="NCBI Taxonomy" id="931172"/>
    <lineage>
        <taxon>Eukaryota</taxon>
        <taxon>Metazoa</taxon>
        <taxon>Ecdysozoa</taxon>
        <taxon>Arthropoda</taxon>
        <taxon>Chelicerata</taxon>
        <taxon>Arachnida</taxon>
        <taxon>Araneae</taxon>
        <taxon>Araneomorphae</taxon>
        <taxon>Entelegynae</taxon>
        <taxon>Araneoidea</taxon>
        <taxon>Linyphiidae</taxon>
        <taxon>Erigoninae</taxon>
        <taxon>Oedothorax</taxon>
    </lineage>
</organism>
<feature type="region of interest" description="Disordered" evidence="1">
    <location>
        <begin position="21"/>
        <end position="40"/>
    </location>
</feature>
<evidence type="ECO:0000256" key="1">
    <source>
        <dbReference type="SAM" id="MobiDB-lite"/>
    </source>
</evidence>
<dbReference type="AlphaFoldDB" id="A0AAV6VUD5"/>
<gene>
    <name evidence="2" type="ORF">JTE90_021934</name>
</gene>
<comment type="caution">
    <text evidence="2">The sequence shown here is derived from an EMBL/GenBank/DDBJ whole genome shotgun (WGS) entry which is preliminary data.</text>
</comment>